<accession>A0A5S9PTG5</accession>
<dbReference type="InterPro" id="IPR018912">
    <property type="entry name" value="DUF2478"/>
</dbReference>
<reference evidence="2 3" key="1">
    <citation type="submission" date="2019-12" db="EMBL/GenBank/DDBJ databases">
        <authorList>
            <person name="Reyes-Prieto M."/>
        </authorList>
    </citation>
    <scope>NUCLEOTIDE SEQUENCE [LARGE SCALE GENOMIC DNA]</scope>
    <source>
        <strain evidence="2">HF14-78462</strain>
    </source>
</reference>
<evidence type="ECO:0000256" key="1">
    <source>
        <dbReference type="SAM" id="MobiDB-lite"/>
    </source>
</evidence>
<proteinExistence type="predicted"/>
<evidence type="ECO:0000313" key="3">
    <source>
        <dbReference type="Proteomes" id="UP000433050"/>
    </source>
</evidence>
<name>A0A5S9PTG5_9HYPH</name>
<dbReference type="RefSeq" id="WP_159600378.1">
    <property type="nucleotide sequence ID" value="NZ_CACSAS010000001.1"/>
</dbReference>
<dbReference type="AlphaFoldDB" id="A0A5S9PTG5"/>
<evidence type="ECO:0008006" key="4">
    <source>
        <dbReference type="Google" id="ProtNLM"/>
    </source>
</evidence>
<dbReference type="Proteomes" id="UP000433050">
    <property type="component" value="Unassembled WGS sequence"/>
</dbReference>
<dbReference type="EMBL" id="CACSAS010000001">
    <property type="protein sequence ID" value="CAA0107645.1"/>
    <property type="molecule type" value="Genomic_DNA"/>
</dbReference>
<evidence type="ECO:0000313" key="2">
    <source>
        <dbReference type="EMBL" id="CAA0107645.1"/>
    </source>
</evidence>
<dbReference type="Pfam" id="PF10649">
    <property type="entry name" value="DUF2478"/>
    <property type="match status" value="1"/>
</dbReference>
<sequence>MSLILALQGGPRAVIQAALAAFAARRRVEGCRIAGLVEVTDATDGPRCAGHALQDLRSGRGYPIAQDLGRRSDSCHLDGAGVATACQAVTNALADGCDVLVLAKFGKLESTRSGLVDAFGRAIERGIPILTAVAPIYTAGWVRFAGDLATFARPDAAEIEDWWQTVRPDLTSPPSEGLLAGTLHGPRPPRPVNATRDHGLAVDPH</sequence>
<keyword evidence="3" id="KW-1185">Reference proteome</keyword>
<feature type="compositionally biased region" description="Basic and acidic residues" evidence="1">
    <location>
        <begin position="195"/>
        <end position="205"/>
    </location>
</feature>
<feature type="region of interest" description="Disordered" evidence="1">
    <location>
        <begin position="168"/>
        <end position="205"/>
    </location>
</feature>
<protein>
    <recommendedName>
        <fullName evidence="4">DUF2478 domain-containing protein</fullName>
    </recommendedName>
</protein>
<organism evidence="2 3">
    <name type="scientific">Starkeya nomas</name>
    <dbReference type="NCBI Taxonomy" id="2666134"/>
    <lineage>
        <taxon>Bacteria</taxon>
        <taxon>Pseudomonadati</taxon>
        <taxon>Pseudomonadota</taxon>
        <taxon>Alphaproteobacteria</taxon>
        <taxon>Hyphomicrobiales</taxon>
        <taxon>Xanthobacteraceae</taxon>
        <taxon>Starkeya</taxon>
    </lineage>
</organism>
<gene>
    <name evidence="2" type="ORF">STARVERO_03491</name>
</gene>